<dbReference type="GO" id="GO:0102524">
    <property type="term" value="F:tRNA(Phe) (7-(3-amino-3-carboxypropyl)wyosine37-C2)-hydroxylase activity"/>
    <property type="evidence" value="ECO:0007669"/>
    <property type="project" value="UniProtKB-EC"/>
</dbReference>
<name>A0A8C4T9Y9_ERPCA</name>
<keyword evidence="8" id="KW-0408">Iron</keyword>
<dbReference type="Pfam" id="PF13621">
    <property type="entry name" value="Cupin_8"/>
    <property type="match status" value="1"/>
</dbReference>
<comment type="function">
    <text evidence="10">tRNA hydroxylase that acts as a component of the wybutosine biosynthesis pathway. Wybutosine is a hyper modified guanosine with a tricyclic base found at the 3'-position adjacent to the anticodon of eukaryotic phenylalanine tRNA. Catalyzes the hydroxylation of 7-(a-amino-a-carboxypropyl)wyosine (yW-72) into undermodified hydroxywybutosine (OHyW*). OHyW* being further transformed into hydroxywybutosine (OHyW) by LCMT2/TYW4. OHyW is a derivative of wybutosine found in higher eukaryotes.</text>
</comment>
<evidence type="ECO:0000256" key="12">
    <source>
        <dbReference type="ARBA" id="ARBA00066716"/>
    </source>
</evidence>
<reference evidence="16" key="2">
    <citation type="submission" date="2025-08" db="UniProtKB">
        <authorList>
            <consortium name="Ensembl"/>
        </authorList>
    </citation>
    <scope>IDENTIFICATION</scope>
</reference>
<organism evidence="16 17">
    <name type="scientific">Erpetoichthys calabaricus</name>
    <name type="common">Rope fish</name>
    <name type="synonym">Calamoichthys calabaricus</name>
    <dbReference type="NCBI Taxonomy" id="27687"/>
    <lineage>
        <taxon>Eukaryota</taxon>
        <taxon>Metazoa</taxon>
        <taxon>Chordata</taxon>
        <taxon>Craniata</taxon>
        <taxon>Vertebrata</taxon>
        <taxon>Euteleostomi</taxon>
        <taxon>Actinopterygii</taxon>
        <taxon>Polypteriformes</taxon>
        <taxon>Polypteridae</taxon>
        <taxon>Erpetoichthys</taxon>
    </lineage>
</organism>
<comment type="pathway">
    <text evidence="2">tRNA modification; wybutosine-tRNA(Phe) biosynthesis.</text>
</comment>
<dbReference type="FunFam" id="2.60.120.650:FF:000022">
    <property type="entry name" value="tRNA wybutosine-synthesizing protein 5"/>
    <property type="match status" value="1"/>
</dbReference>
<keyword evidence="17" id="KW-1185">Reference proteome</keyword>
<evidence type="ECO:0000256" key="4">
    <source>
        <dbReference type="ARBA" id="ARBA00022694"/>
    </source>
</evidence>
<comment type="similarity">
    <text evidence="11">Belongs to the TYW5 family.</text>
</comment>
<dbReference type="GO" id="GO:0046872">
    <property type="term" value="F:metal ion binding"/>
    <property type="evidence" value="ECO:0007669"/>
    <property type="project" value="UniProtKB-KW"/>
</dbReference>
<reference evidence="16" key="1">
    <citation type="submission" date="2021-06" db="EMBL/GenBank/DDBJ databases">
        <authorList>
            <consortium name="Wellcome Sanger Institute Data Sharing"/>
        </authorList>
    </citation>
    <scope>NUCLEOTIDE SEQUENCE [LARGE SCALE GENOMIC DNA]</scope>
</reference>
<evidence type="ECO:0000259" key="15">
    <source>
        <dbReference type="PROSITE" id="PS51184"/>
    </source>
</evidence>
<dbReference type="PANTHER" id="PTHR12461">
    <property type="entry name" value="HYPOXIA-INDUCIBLE FACTOR 1 ALPHA INHIBITOR-RELATED"/>
    <property type="match status" value="1"/>
</dbReference>
<dbReference type="Proteomes" id="UP000694620">
    <property type="component" value="Chromosome 8"/>
</dbReference>
<evidence type="ECO:0000256" key="11">
    <source>
        <dbReference type="ARBA" id="ARBA00060814"/>
    </source>
</evidence>
<dbReference type="Ensembl" id="ENSECRT00000029131.1">
    <property type="protein sequence ID" value="ENSECRP00000028524.1"/>
    <property type="gene ID" value="ENSECRG00000019316.1"/>
</dbReference>
<evidence type="ECO:0000256" key="14">
    <source>
        <dbReference type="ARBA" id="ARBA00082992"/>
    </source>
</evidence>
<dbReference type="OrthoDB" id="263283at2759"/>
<dbReference type="SMART" id="SM00558">
    <property type="entry name" value="JmjC"/>
    <property type="match status" value="1"/>
</dbReference>
<dbReference type="GeneID" id="114656200"/>
<evidence type="ECO:0000256" key="10">
    <source>
        <dbReference type="ARBA" id="ARBA00054171"/>
    </source>
</evidence>
<accession>A0A8C4T9Y9</accession>
<evidence type="ECO:0000313" key="17">
    <source>
        <dbReference type="Proteomes" id="UP000694620"/>
    </source>
</evidence>
<dbReference type="RefSeq" id="XP_028663497.1">
    <property type="nucleotide sequence ID" value="XM_028807664.2"/>
</dbReference>
<dbReference type="SUPFAM" id="SSF51197">
    <property type="entry name" value="Clavaminate synthase-like"/>
    <property type="match status" value="1"/>
</dbReference>
<keyword evidence="6" id="KW-0223">Dioxygenase</keyword>
<dbReference type="PANTHER" id="PTHR12461:SF104">
    <property type="entry name" value="TRNA WYBUTOSINE-SYNTHESIZING PROTEIN 5"/>
    <property type="match status" value="1"/>
</dbReference>
<dbReference type="PROSITE" id="PS51184">
    <property type="entry name" value="JMJC"/>
    <property type="match status" value="1"/>
</dbReference>
<evidence type="ECO:0000313" key="16">
    <source>
        <dbReference type="Ensembl" id="ENSECRP00000028524.1"/>
    </source>
</evidence>
<dbReference type="Gene3D" id="6.10.140.1470">
    <property type="match status" value="1"/>
</dbReference>
<evidence type="ECO:0000256" key="2">
    <source>
        <dbReference type="ARBA" id="ARBA00004797"/>
    </source>
</evidence>
<dbReference type="Gene3D" id="2.60.120.650">
    <property type="entry name" value="Cupin"/>
    <property type="match status" value="1"/>
</dbReference>
<dbReference type="AlphaFoldDB" id="A0A8C4T9Y9"/>
<gene>
    <name evidence="16" type="primary">TYW5</name>
    <name evidence="16" type="synonym">tyw5</name>
</gene>
<evidence type="ECO:0000256" key="8">
    <source>
        <dbReference type="ARBA" id="ARBA00023004"/>
    </source>
</evidence>
<evidence type="ECO:0000256" key="3">
    <source>
        <dbReference type="ARBA" id="ARBA00011738"/>
    </source>
</evidence>
<comment type="catalytic activity">
    <reaction evidence="9">
        <text>7-[(3S)-3-amino-3-carboxypropyl]wyosine(37) in tRNA(Phe) + 2-oxoglutarate + O2 = 7-(2-hydroxy-3-amino-3-carboxypropyl)wyosine(37) in tRNA(Phe) + succinate + CO2</text>
        <dbReference type="Rhea" id="RHEA:37899"/>
        <dbReference type="Rhea" id="RHEA-COMP:10379"/>
        <dbReference type="Rhea" id="RHEA-COMP:11848"/>
        <dbReference type="ChEBI" id="CHEBI:15379"/>
        <dbReference type="ChEBI" id="CHEBI:16526"/>
        <dbReference type="ChEBI" id="CHEBI:16810"/>
        <dbReference type="ChEBI" id="CHEBI:30031"/>
        <dbReference type="ChEBI" id="CHEBI:73543"/>
        <dbReference type="ChEBI" id="CHEBI:73603"/>
        <dbReference type="EC" id="1.14.11.42"/>
    </reaction>
    <physiologicalReaction direction="left-to-right" evidence="9">
        <dbReference type="Rhea" id="RHEA:37900"/>
    </physiologicalReaction>
</comment>
<sequence>MECQKRETVHEYNNVDKDKFIREIYPLRKPALLKGIDLGSCTEKWTVDYLANNGTDCSVKIHVCSIPQLDFINKNFLYRSLPFSVFVRRAAEDKHMEYFISEDEKYYLRSLGSDPRKDIADIKIQFPKLAEDFKLPEFFQTDQIFSSVFRISSCSLQLWTHYDVMDNLLVQVTGRKKVVLFSPQDAAYLYLSGDKSEVLDIDSPDLKKYPEFIKAKRYECYLNPGDVLFIPALWFHNTVAEEFGVGVNVFWRHLPSEFYDKTDTYGNKDPLPAARAMQILDRALKAVDELPEEYQDFYARRMVLRIQNKFYRTCLN</sequence>
<dbReference type="EC" id="1.14.11.42" evidence="12"/>
<proteinExistence type="inferred from homology"/>
<evidence type="ECO:0000256" key="5">
    <source>
        <dbReference type="ARBA" id="ARBA00022723"/>
    </source>
</evidence>
<keyword evidence="7" id="KW-0560">Oxidoreductase</keyword>
<evidence type="ECO:0000256" key="1">
    <source>
        <dbReference type="ARBA" id="ARBA00001954"/>
    </source>
</evidence>
<evidence type="ECO:0000256" key="13">
    <source>
        <dbReference type="ARBA" id="ARBA00069230"/>
    </source>
</evidence>
<dbReference type="InterPro" id="IPR041667">
    <property type="entry name" value="Cupin_8"/>
</dbReference>
<feature type="domain" description="JmjC" evidence="15">
    <location>
        <begin position="124"/>
        <end position="268"/>
    </location>
</feature>
<reference evidence="16" key="3">
    <citation type="submission" date="2025-09" db="UniProtKB">
        <authorList>
            <consortium name="Ensembl"/>
        </authorList>
    </citation>
    <scope>IDENTIFICATION</scope>
</reference>
<comment type="subunit">
    <text evidence="3">Homodimer.</text>
</comment>
<dbReference type="InterPro" id="IPR003347">
    <property type="entry name" value="JmjC_dom"/>
</dbReference>
<dbReference type="GO" id="GO:0000049">
    <property type="term" value="F:tRNA binding"/>
    <property type="evidence" value="ECO:0007669"/>
    <property type="project" value="TreeGrafter"/>
</dbReference>
<evidence type="ECO:0000256" key="6">
    <source>
        <dbReference type="ARBA" id="ARBA00022964"/>
    </source>
</evidence>
<dbReference type="CTD" id="129450"/>
<evidence type="ECO:0000256" key="9">
    <source>
        <dbReference type="ARBA" id="ARBA00052052"/>
    </source>
</evidence>
<comment type="cofactor">
    <cofactor evidence="1">
        <name>Fe(2+)</name>
        <dbReference type="ChEBI" id="CHEBI:29033"/>
    </cofactor>
</comment>
<keyword evidence="5" id="KW-0479">Metal-binding</keyword>
<dbReference type="GeneTree" id="ENSGT00940000158493"/>
<dbReference type="GO" id="GO:0031591">
    <property type="term" value="P:wybutosine biosynthetic process"/>
    <property type="evidence" value="ECO:0007669"/>
    <property type="project" value="TreeGrafter"/>
</dbReference>
<protein>
    <recommendedName>
        <fullName evidence="13">tRNA wybutosine-synthesizing protein 5</fullName>
        <ecNumber evidence="12">1.14.11.42</ecNumber>
    </recommendedName>
    <alternativeName>
        <fullName evidence="14">tRNA(Phe) (7-(3-amino-3-carboxypropyl)wyosine(37)-C(2))-hydroxylase</fullName>
    </alternativeName>
</protein>
<keyword evidence="4" id="KW-0819">tRNA processing</keyword>
<evidence type="ECO:0000256" key="7">
    <source>
        <dbReference type="ARBA" id="ARBA00023002"/>
    </source>
</evidence>